<gene>
    <name evidence="2" type="ORF">QR695_09365</name>
</gene>
<proteinExistence type="predicted"/>
<dbReference type="RefSeq" id="WP_021067588.1">
    <property type="nucleotide sequence ID" value="NZ_CP183077.1"/>
</dbReference>
<dbReference type="EMBL" id="JASWER010000007">
    <property type="protein sequence ID" value="MDL5377210.1"/>
    <property type="molecule type" value="Genomic_DNA"/>
</dbReference>
<keyword evidence="3" id="KW-1185">Reference proteome</keyword>
<keyword evidence="1" id="KW-1133">Transmembrane helix</keyword>
<evidence type="ECO:0000256" key="1">
    <source>
        <dbReference type="SAM" id="Phobius"/>
    </source>
</evidence>
<organism evidence="2 3">
    <name type="scientific">Exiguobacterium mexicanum</name>
    <dbReference type="NCBI Taxonomy" id="340146"/>
    <lineage>
        <taxon>Bacteria</taxon>
        <taxon>Bacillati</taxon>
        <taxon>Bacillota</taxon>
        <taxon>Bacilli</taxon>
        <taxon>Bacillales</taxon>
        <taxon>Bacillales Family XII. Incertae Sedis</taxon>
        <taxon>Exiguobacterium</taxon>
    </lineage>
</organism>
<comment type="caution">
    <text evidence="2">The sequence shown here is derived from an EMBL/GenBank/DDBJ whole genome shotgun (WGS) entry which is preliminary data.</text>
</comment>
<name>A0ABT7MPU0_9BACL</name>
<evidence type="ECO:0000313" key="3">
    <source>
        <dbReference type="Proteomes" id="UP001230807"/>
    </source>
</evidence>
<dbReference type="Proteomes" id="UP001230807">
    <property type="component" value="Unassembled WGS sequence"/>
</dbReference>
<reference evidence="2 3" key="1">
    <citation type="submission" date="2023-06" db="EMBL/GenBank/DDBJ databases">
        <title>Influencing factors and mechanism of Cr(VI) reduction by facultative anaerobic Exiguobacterium sp. PY14.</title>
        <authorList>
            <person name="Zou L."/>
        </authorList>
    </citation>
    <scope>NUCLEOTIDE SEQUENCE [LARGE SCALE GENOMIC DNA]</scope>
    <source>
        <strain evidence="2 3">PY14</strain>
    </source>
</reference>
<accession>A0ABT7MPU0</accession>
<feature type="transmembrane region" description="Helical" evidence="1">
    <location>
        <begin position="6"/>
        <end position="24"/>
    </location>
</feature>
<sequence length="78" mass="8714">MRDTINGIILVGMLALGMFAFYMVGEMRHDVDVVATEPVIEHSVEEEVALTEAESLEAQLLAERAEKEDDKTTWFAAE</sequence>
<keyword evidence="1" id="KW-0472">Membrane</keyword>
<keyword evidence="1" id="KW-0812">Transmembrane</keyword>
<evidence type="ECO:0000313" key="2">
    <source>
        <dbReference type="EMBL" id="MDL5377210.1"/>
    </source>
</evidence>
<protein>
    <submittedName>
        <fullName evidence="2">Uncharacterized protein</fullName>
    </submittedName>
</protein>